<gene>
    <name evidence="1" type="ORF">KIPB_014994</name>
</gene>
<dbReference type="EMBL" id="BDIP01008081">
    <property type="protein sequence ID" value="GIQ91649.1"/>
    <property type="molecule type" value="Genomic_DNA"/>
</dbReference>
<comment type="caution">
    <text evidence="1">The sequence shown here is derived from an EMBL/GenBank/DDBJ whole genome shotgun (WGS) entry which is preliminary data.</text>
</comment>
<name>A0A9K3GPX5_9EUKA</name>
<proteinExistence type="predicted"/>
<keyword evidence="2" id="KW-1185">Reference proteome</keyword>
<evidence type="ECO:0000313" key="1">
    <source>
        <dbReference type="EMBL" id="GIQ91649.1"/>
    </source>
</evidence>
<organism evidence="1 2">
    <name type="scientific">Kipferlia bialata</name>
    <dbReference type="NCBI Taxonomy" id="797122"/>
    <lineage>
        <taxon>Eukaryota</taxon>
        <taxon>Metamonada</taxon>
        <taxon>Carpediemonas-like organisms</taxon>
        <taxon>Kipferlia</taxon>
    </lineage>
</organism>
<dbReference type="Proteomes" id="UP000265618">
    <property type="component" value="Unassembled WGS sequence"/>
</dbReference>
<dbReference type="AlphaFoldDB" id="A0A9K3GPX5"/>
<accession>A0A9K3GPX5</accession>
<protein>
    <submittedName>
        <fullName evidence="1">Uncharacterized protein</fullName>
    </submittedName>
</protein>
<sequence>MCGVVFRSLSLGNGLEGKVGDALILYAKGGGWLVLIDFGNRYWAKDDDERHAGADKQTHQYIECLESALSEARVHDVPTDVYMYLR</sequence>
<evidence type="ECO:0000313" key="2">
    <source>
        <dbReference type="Proteomes" id="UP000265618"/>
    </source>
</evidence>
<reference evidence="1 2" key="1">
    <citation type="journal article" date="2018" name="PLoS ONE">
        <title>The draft genome of Kipferlia bialata reveals reductive genome evolution in fornicate parasites.</title>
        <authorList>
            <person name="Tanifuji G."/>
            <person name="Takabayashi S."/>
            <person name="Kume K."/>
            <person name="Takagi M."/>
            <person name="Nakayama T."/>
            <person name="Kamikawa R."/>
            <person name="Inagaki Y."/>
            <person name="Hashimoto T."/>
        </authorList>
    </citation>
    <scope>NUCLEOTIDE SEQUENCE [LARGE SCALE GENOMIC DNA]</scope>
    <source>
        <strain evidence="1">NY0173</strain>
    </source>
</reference>